<dbReference type="Proteomes" id="UP000291562">
    <property type="component" value="Chromosome"/>
</dbReference>
<organism evidence="1 2">
    <name type="scientific">Pseudolysobacter antarcticus</name>
    <dbReference type="NCBI Taxonomy" id="2511995"/>
    <lineage>
        <taxon>Bacteria</taxon>
        <taxon>Pseudomonadati</taxon>
        <taxon>Pseudomonadota</taxon>
        <taxon>Gammaproteobacteria</taxon>
        <taxon>Lysobacterales</taxon>
        <taxon>Rhodanobacteraceae</taxon>
        <taxon>Pseudolysobacter</taxon>
    </lineage>
</organism>
<proteinExistence type="predicted"/>
<accession>A0A411HL06</accession>
<gene>
    <name evidence="1" type="ORF">ELE36_12435</name>
</gene>
<dbReference type="Gene3D" id="1.10.600.10">
    <property type="entry name" value="Farnesyl Diphosphate Synthase"/>
    <property type="match status" value="1"/>
</dbReference>
<protein>
    <recommendedName>
        <fullName evidence="3">Phytoene synthase</fullName>
    </recommendedName>
</protein>
<dbReference type="InterPro" id="IPR008949">
    <property type="entry name" value="Isoprenoid_synthase_dom_sf"/>
</dbReference>
<dbReference type="EMBL" id="CP035704">
    <property type="protein sequence ID" value="QBB71094.1"/>
    <property type="molecule type" value="Genomic_DNA"/>
</dbReference>
<dbReference type="RefSeq" id="WP_129833762.1">
    <property type="nucleotide sequence ID" value="NZ_CP035704.1"/>
</dbReference>
<name>A0A411HL06_9GAMM</name>
<sequence>MSEGGTAFAAFEQKWLSAFPENNVLRVFLSPADRVLNAAFACLIFELEQTALYIAEAQIAATKLNWWSEELARASALQARHPITQTLIADPRACAISPELWQALVRGAAAQLGIESSADFATQIAQAQRFSQPLASIEQQLFYADGGASGSGSTAAASLAACAQLLRQLAMLPQELQQGRLPLPLSLLARHQLNRENLLIASAQRTASVRDYLNTLATEIRAALALGSTLSISRRVRARLDLSLIQRALRQADPLQALSNDPGASPWRSLWFGWSAARALASGQRRL</sequence>
<dbReference type="Pfam" id="PF00494">
    <property type="entry name" value="SQS_PSY"/>
    <property type="match status" value="1"/>
</dbReference>
<dbReference type="KEGG" id="xbc:ELE36_12435"/>
<dbReference type="InterPro" id="IPR002060">
    <property type="entry name" value="Squ/phyt_synthse"/>
</dbReference>
<evidence type="ECO:0000313" key="1">
    <source>
        <dbReference type="EMBL" id="QBB71094.1"/>
    </source>
</evidence>
<keyword evidence="2" id="KW-1185">Reference proteome</keyword>
<reference evidence="1 2" key="1">
    <citation type="submission" date="2019-01" db="EMBL/GenBank/DDBJ databases">
        <title>Pseudolysobacter antarctica gen. nov., sp. nov., isolated from Fildes Peninsula, Antarctica.</title>
        <authorList>
            <person name="Wei Z."/>
            <person name="Peng F."/>
        </authorList>
    </citation>
    <scope>NUCLEOTIDE SEQUENCE [LARGE SCALE GENOMIC DNA]</scope>
    <source>
        <strain evidence="1 2">AQ6-296</strain>
    </source>
</reference>
<dbReference type="OrthoDB" id="5959054at2"/>
<evidence type="ECO:0000313" key="2">
    <source>
        <dbReference type="Proteomes" id="UP000291562"/>
    </source>
</evidence>
<dbReference type="AlphaFoldDB" id="A0A411HL06"/>
<evidence type="ECO:0008006" key="3">
    <source>
        <dbReference type="Google" id="ProtNLM"/>
    </source>
</evidence>
<dbReference type="SUPFAM" id="SSF48576">
    <property type="entry name" value="Terpenoid synthases"/>
    <property type="match status" value="1"/>
</dbReference>